<keyword evidence="1" id="KW-0472">Membrane</keyword>
<reference evidence="3" key="1">
    <citation type="submission" date="2016-10" db="EMBL/GenBank/DDBJ databases">
        <authorList>
            <person name="Varghese N."/>
            <person name="Submissions S."/>
        </authorList>
    </citation>
    <scope>NUCLEOTIDE SEQUENCE [LARGE SCALE GENOMIC DNA]</scope>
    <source>
        <strain evidence="3">DSM 22530</strain>
    </source>
</reference>
<evidence type="ECO:0000313" key="3">
    <source>
        <dbReference type="Proteomes" id="UP000199474"/>
    </source>
</evidence>
<dbReference type="EMBL" id="FOMR01000012">
    <property type="protein sequence ID" value="SFE30635.1"/>
    <property type="molecule type" value="Genomic_DNA"/>
</dbReference>
<evidence type="ECO:0000256" key="1">
    <source>
        <dbReference type="SAM" id="Phobius"/>
    </source>
</evidence>
<dbReference type="Proteomes" id="UP000199474">
    <property type="component" value="Unassembled WGS sequence"/>
</dbReference>
<accession>A0A1I1ZG62</accession>
<sequence length="67" mass="7748">MKLILGMMLGFYILTFWIFPFIYQFLLPWGGVSETHLHPIYMGMILLSGIIVACTKVILEAIKEKKK</sequence>
<feature type="transmembrane region" description="Helical" evidence="1">
    <location>
        <begin position="7"/>
        <end position="27"/>
    </location>
</feature>
<dbReference type="AlphaFoldDB" id="A0A1I1ZG62"/>
<organism evidence="2 3">
    <name type="scientific">Lentibacillus persicus</name>
    <dbReference type="NCBI Taxonomy" id="640948"/>
    <lineage>
        <taxon>Bacteria</taxon>
        <taxon>Bacillati</taxon>
        <taxon>Bacillota</taxon>
        <taxon>Bacilli</taxon>
        <taxon>Bacillales</taxon>
        <taxon>Bacillaceae</taxon>
        <taxon>Lentibacillus</taxon>
    </lineage>
</organism>
<dbReference type="OrthoDB" id="1799008at2"/>
<evidence type="ECO:0000313" key="2">
    <source>
        <dbReference type="EMBL" id="SFE30635.1"/>
    </source>
</evidence>
<gene>
    <name evidence="2" type="ORF">SAMN05216238_11283</name>
</gene>
<name>A0A1I1ZG62_9BACI</name>
<dbReference type="RefSeq" id="WP_090086844.1">
    <property type="nucleotide sequence ID" value="NZ_FOMR01000012.1"/>
</dbReference>
<keyword evidence="3" id="KW-1185">Reference proteome</keyword>
<protein>
    <submittedName>
        <fullName evidence="2">Uncharacterized protein</fullName>
    </submittedName>
</protein>
<feature type="transmembrane region" description="Helical" evidence="1">
    <location>
        <begin position="39"/>
        <end position="59"/>
    </location>
</feature>
<keyword evidence="1" id="KW-1133">Transmembrane helix</keyword>
<proteinExistence type="predicted"/>
<keyword evidence="1" id="KW-0812">Transmembrane</keyword>